<feature type="domain" description="Glutamate-ammonia ligase adenylyltransferase repeated" evidence="7">
    <location>
        <begin position="631"/>
        <end position="875"/>
    </location>
</feature>
<dbReference type="EMBL" id="JAJKFT010000010">
    <property type="protein sequence ID" value="MCC9629303.1"/>
    <property type="molecule type" value="Genomic_DNA"/>
</dbReference>
<comment type="caution">
    <text evidence="9">The sequence shown here is derived from an EMBL/GenBank/DDBJ whole genome shotgun (WGS) entry which is preliminary data.</text>
</comment>
<dbReference type="SUPFAM" id="SSF81301">
    <property type="entry name" value="Nucleotidyltransferase"/>
    <property type="match status" value="2"/>
</dbReference>
<feature type="domain" description="PII-uridylyltransferase/Glutamine-synthetase adenylyltransferase" evidence="8">
    <location>
        <begin position="903"/>
        <end position="1034"/>
    </location>
</feature>
<keyword evidence="2 9" id="KW-0548">Nucleotidyltransferase</keyword>
<evidence type="ECO:0000259" key="7">
    <source>
        <dbReference type="Pfam" id="PF03710"/>
    </source>
</evidence>
<accession>A0A9X1MLD3</accession>
<evidence type="ECO:0000256" key="1">
    <source>
        <dbReference type="ARBA" id="ARBA00022679"/>
    </source>
</evidence>
<keyword evidence="1 9" id="KW-0808">Transferase</keyword>
<dbReference type="GO" id="GO:0000820">
    <property type="term" value="P:regulation of glutamine family amino acid metabolic process"/>
    <property type="evidence" value="ECO:0007669"/>
    <property type="project" value="TreeGrafter"/>
</dbReference>
<name>A0A9X1MLD3_9BACT</name>
<dbReference type="Gene3D" id="1.20.120.330">
    <property type="entry name" value="Nucleotidyltransferases domain 2"/>
    <property type="match status" value="2"/>
</dbReference>
<keyword evidence="9" id="KW-0436">Ligase</keyword>
<dbReference type="Gene3D" id="3.30.460.10">
    <property type="entry name" value="Beta Polymerase, domain 2"/>
    <property type="match status" value="2"/>
</dbReference>
<dbReference type="PANTHER" id="PTHR30621:SF0">
    <property type="entry name" value="BIFUNCTIONAL GLUTAMINE SYNTHETASE ADENYLYLTRANSFERASE_ADENYLYL-REMOVING ENZYME"/>
    <property type="match status" value="1"/>
</dbReference>
<dbReference type="RefSeq" id="WP_230219166.1">
    <property type="nucleotide sequence ID" value="NZ_JAJKFT010000010.1"/>
</dbReference>
<dbReference type="Pfam" id="PF03710">
    <property type="entry name" value="GlnE"/>
    <property type="match status" value="2"/>
</dbReference>
<evidence type="ECO:0000256" key="3">
    <source>
        <dbReference type="ARBA" id="ARBA00022741"/>
    </source>
</evidence>
<evidence type="ECO:0000256" key="5">
    <source>
        <dbReference type="ARBA" id="ARBA00022842"/>
    </source>
</evidence>
<reference evidence="9" key="1">
    <citation type="submission" date="2021-11" db="EMBL/GenBank/DDBJ databases">
        <title>Genome sequence.</title>
        <authorList>
            <person name="Sun Q."/>
        </authorList>
    </citation>
    <scope>NUCLEOTIDE SEQUENCE</scope>
    <source>
        <strain evidence="9">JC732</strain>
    </source>
</reference>
<feature type="domain" description="PII-uridylyltransferase/Glutamine-synthetase adenylyltransferase" evidence="8">
    <location>
        <begin position="368"/>
        <end position="507"/>
    </location>
</feature>
<evidence type="ECO:0000259" key="8">
    <source>
        <dbReference type="Pfam" id="PF08335"/>
    </source>
</evidence>
<dbReference type="SUPFAM" id="SSF81593">
    <property type="entry name" value="Nucleotidyltransferase substrate binding subunit/domain"/>
    <property type="match status" value="2"/>
</dbReference>
<keyword evidence="6" id="KW-0511">Multifunctional enzyme</keyword>
<dbReference type="InterPro" id="IPR005190">
    <property type="entry name" value="GlnE_rpt_dom"/>
</dbReference>
<dbReference type="Pfam" id="PF08335">
    <property type="entry name" value="GlnD_UR_UTase"/>
    <property type="match status" value="2"/>
</dbReference>
<dbReference type="PANTHER" id="PTHR30621">
    <property type="entry name" value="GLUTAMINE SYNTHETASE ADENYLYLTRANSFERASE"/>
    <property type="match status" value="1"/>
</dbReference>
<keyword evidence="10" id="KW-1185">Reference proteome</keyword>
<dbReference type="GO" id="GO:0005829">
    <property type="term" value="C:cytosol"/>
    <property type="evidence" value="ECO:0007669"/>
    <property type="project" value="TreeGrafter"/>
</dbReference>
<dbReference type="EC" id="2.7.7.42" evidence="9"/>
<dbReference type="InterPro" id="IPR013546">
    <property type="entry name" value="PII_UdlTrfase/GS_AdlTrfase"/>
</dbReference>
<proteinExistence type="predicted"/>
<dbReference type="GO" id="GO:0008882">
    <property type="term" value="F:[glutamate-ammonia-ligase] adenylyltransferase activity"/>
    <property type="evidence" value="ECO:0007669"/>
    <property type="project" value="UniProtKB-EC"/>
</dbReference>
<feature type="domain" description="Glutamate-ammonia ligase adenylyltransferase repeated" evidence="7">
    <location>
        <begin position="97"/>
        <end position="346"/>
    </location>
</feature>
<keyword evidence="3" id="KW-0547">Nucleotide-binding</keyword>
<dbReference type="GO" id="GO:0005524">
    <property type="term" value="F:ATP binding"/>
    <property type="evidence" value="ECO:0007669"/>
    <property type="project" value="UniProtKB-KW"/>
</dbReference>
<dbReference type="CDD" id="cd05401">
    <property type="entry name" value="NT_GlnE_GlnD_like"/>
    <property type="match status" value="2"/>
</dbReference>
<dbReference type="Proteomes" id="UP001139103">
    <property type="component" value="Unassembled WGS sequence"/>
</dbReference>
<evidence type="ECO:0000313" key="9">
    <source>
        <dbReference type="EMBL" id="MCC9629303.1"/>
    </source>
</evidence>
<dbReference type="EC" id="2.7.7.89" evidence="9"/>
<evidence type="ECO:0000256" key="4">
    <source>
        <dbReference type="ARBA" id="ARBA00022840"/>
    </source>
</evidence>
<keyword evidence="5" id="KW-0460">Magnesium</keyword>
<sequence>MEIDQLSDLLEKDANLASWLQQLRIADVARGRDNIRSLASHSIPADLLVFLLNQLERLLPISSDPDMALNNLERLFQASRSPLSMASLFERDLRSLETLLRIFATSQALADQLIYDPESFELLRITDGQPIARQMLVDDVVCEVKALQDEKAIMTALRRFKRRETLRIAYGDVIREQSISVVTRQISYLADALLEAAVAAAYRLMQPRYGRPMVKATGPNGRRPARFVVLALGKLGGVELNYSSDVDLIFVYDENGMTDGEKKITNGEFFDRLSQRVLKLLGEPTELGAPYRIDMRLRPEGSRGPLVVSLESALHYYDVLGRTWERQAFVKARSVAGNHDLGEELLTQLEPWIYRRYLSRADISGIKALKRRIEKRAERETTDDTNVKTGRGGIRDIEFVIQFLQLLNGGDLPGIRTGNTLEAIAALEGAGCLTQQERTILEENYAFLRKLEHRLQIMFDLQTHTLPSDEKELTKVALRMGYEHGEDQSALAAFQKDYTEKTELNRKILDHLLHDAFPGDDDTAPTIDLVLDPEPGDEMIDEVLTGYGFHYPKNAYDNLMALTTEKVRFLSTRRCRHFLAAISPQLLEAISTTPDPDSTLINLAQVSDSLGGKGILWELFSANPATLNLYVRLCAGSPYLSSILISHPGMIDELMDSLMLDKLPTRETLDKTLTELCRGAEDITPILHSFKNLMHLRVGVLDMLGKKDLQARLETLSDIAEICVKRIVEREYDHLSQRFGEPWLPEDRRCEMVIVGLGKLGGREPNYHSDLDLIFLYEGEGQTHPVNGKGRPGSATSNQHFFGQLAQRILKSISELGPYGRLYETDARLRPTGKHGPLAVSFDEFYRYHVEGLGQLWERQALCKARPVYGSPEACRSAEDLIRNVILAKSWQPDYAVEIRDMRRRMEETATNANLKRGPGGTVDIEFVVQMLQMASVAEQGEVLVPNTIDALNALHEAGRLADDDYAHFHDSYEFLRIVEARLRLMNTTARHDLPKERLEVAKLAYLLGDMNGAQLLRECRKLARETRRRFERIFSEAAQLAPASS</sequence>
<organism evidence="9 10">
    <name type="scientific">Blastopirellula sediminis</name>
    <dbReference type="NCBI Taxonomy" id="2894196"/>
    <lineage>
        <taxon>Bacteria</taxon>
        <taxon>Pseudomonadati</taxon>
        <taxon>Planctomycetota</taxon>
        <taxon>Planctomycetia</taxon>
        <taxon>Pirellulales</taxon>
        <taxon>Pirellulaceae</taxon>
        <taxon>Blastopirellula</taxon>
    </lineage>
</organism>
<protein>
    <submittedName>
        <fullName evidence="9">Bifunctional [glutamate--ammonia ligase]-adenylyl-L-tyrosine phosphorylase/[glutamate--ammonia-ligase] adenylyltransferase</fullName>
        <ecNumber evidence="9">2.7.7.42</ecNumber>
        <ecNumber evidence="9">2.7.7.89</ecNumber>
    </submittedName>
</protein>
<dbReference type="AlphaFoldDB" id="A0A9X1MLD3"/>
<dbReference type="GO" id="GO:0047388">
    <property type="term" value="F:[glutamine synthetase]-adenylyl-L-tyrosine phosphorylase activity"/>
    <property type="evidence" value="ECO:0007669"/>
    <property type="project" value="UniProtKB-EC"/>
</dbReference>
<evidence type="ECO:0000313" key="10">
    <source>
        <dbReference type="Proteomes" id="UP001139103"/>
    </source>
</evidence>
<dbReference type="Gene3D" id="1.20.120.1510">
    <property type="match status" value="1"/>
</dbReference>
<evidence type="ECO:0000256" key="2">
    <source>
        <dbReference type="ARBA" id="ARBA00022695"/>
    </source>
</evidence>
<gene>
    <name evidence="9" type="primary">glnE</name>
    <name evidence="9" type="ORF">LOC68_12940</name>
</gene>
<dbReference type="InterPro" id="IPR023057">
    <property type="entry name" value="GlnE"/>
</dbReference>
<dbReference type="InterPro" id="IPR043519">
    <property type="entry name" value="NT_sf"/>
</dbReference>
<keyword evidence="4" id="KW-0067">ATP-binding</keyword>
<dbReference type="GO" id="GO:0016874">
    <property type="term" value="F:ligase activity"/>
    <property type="evidence" value="ECO:0007669"/>
    <property type="project" value="UniProtKB-KW"/>
</dbReference>
<evidence type="ECO:0000256" key="6">
    <source>
        <dbReference type="ARBA" id="ARBA00023268"/>
    </source>
</evidence>
<dbReference type="NCBIfam" id="NF008292">
    <property type="entry name" value="PRK11072.1"/>
    <property type="match status" value="1"/>
</dbReference>